<feature type="compositionally biased region" description="Polar residues" evidence="1">
    <location>
        <begin position="1"/>
        <end position="20"/>
    </location>
</feature>
<name>B8B888_ORYSI</name>
<proteinExistence type="predicted"/>
<sequence length="137" mass="14521">MSQLPDAPQGTQPTQYNLRSTRAAKKREAEGGANHPGAEVGKGGASQCREAEGFRAGGGRRQLPWRRAEVPRHQGRPKEVALLASGGAIMKHQGAGHRQHEEPVEIHCIHAVVMKLEKERVGGGAVLRGGGDGGGRE</sequence>
<feature type="compositionally biased region" description="Basic and acidic residues" evidence="1">
    <location>
        <begin position="66"/>
        <end position="77"/>
    </location>
</feature>
<dbReference type="Proteomes" id="UP000007015">
    <property type="component" value="Chromosome 7"/>
</dbReference>
<evidence type="ECO:0000313" key="3">
    <source>
        <dbReference type="Proteomes" id="UP000007015"/>
    </source>
</evidence>
<accession>B8B888</accession>
<organism evidence="2 3">
    <name type="scientific">Oryza sativa subsp. indica</name>
    <name type="common">Rice</name>
    <dbReference type="NCBI Taxonomy" id="39946"/>
    <lineage>
        <taxon>Eukaryota</taxon>
        <taxon>Viridiplantae</taxon>
        <taxon>Streptophyta</taxon>
        <taxon>Embryophyta</taxon>
        <taxon>Tracheophyta</taxon>
        <taxon>Spermatophyta</taxon>
        <taxon>Magnoliopsida</taxon>
        <taxon>Liliopsida</taxon>
        <taxon>Poales</taxon>
        <taxon>Poaceae</taxon>
        <taxon>BOP clade</taxon>
        <taxon>Oryzoideae</taxon>
        <taxon>Oryzeae</taxon>
        <taxon>Oryzinae</taxon>
        <taxon>Oryza</taxon>
        <taxon>Oryza sativa</taxon>
    </lineage>
</organism>
<protein>
    <submittedName>
        <fullName evidence="2">Uncharacterized protein</fullName>
    </submittedName>
</protein>
<dbReference type="HOGENOM" id="CLU_1868518_0_0_1"/>
<gene>
    <name evidence="2" type="ORF">OsI_25313</name>
</gene>
<dbReference type="AlphaFoldDB" id="B8B888"/>
<evidence type="ECO:0000256" key="1">
    <source>
        <dbReference type="SAM" id="MobiDB-lite"/>
    </source>
</evidence>
<keyword evidence="3" id="KW-1185">Reference proteome</keyword>
<dbReference type="EMBL" id="CM000132">
    <property type="protein sequence ID" value="EEC81706.1"/>
    <property type="molecule type" value="Genomic_DNA"/>
</dbReference>
<reference evidence="2 3" key="1">
    <citation type="journal article" date="2005" name="PLoS Biol.">
        <title>The genomes of Oryza sativa: a history of duplications.</title>
        <authorList>
            <person name="Yu J."/>
            <person name="Wang J."/>
            <person name="Lin W."/>
            <person name="Li S."/>
            <person name="Li H."/>
            <person name="Zhou J."/>
            <person name="Ni P."/>
            <person name="Dong W."/>
            <person name="Hu S."/>
            <person name="Zeng C."/>
            <person name="Zhang J."/>
            <person name="Zhang Y."/>
            <person name="Li R."/>
            <person name="Xu Z."/>
            <person name="Li S."/>
            <person name="Li X."/>
            <person name="Zheng H."/>
            <person name="Cong L."/>
            <person name="Lin L."/>
            <person name="Yin J."/>
            <person name="Geng J."/>
            <person name="Li G."/>
            <person name="Shi J."/>
            <person name="Liu J."/>
            <person name="Lv H."/>
            <person name="Li J."/>
            <person name="Wang J."/>
            <person name="Deng Y."/>
            <person name="Ran L."/>
            <person name="Shi X."/>
            <person name="Wang X."/>
            <person name="Wu Q."/>
            <person name="Li C."/>
            <person name="Ren X."/>
            <person name="Wang J."/>
            <person name="Wang X."/>
            <person name="Li D."/>
            <person name="Liu D."/>
            <person name="Zhang X."/>
            <person name="Ji Z."/>
            <person name="Zhao W."/>
            <person name="Sun Y."/>
            <person name="Zhang Z."/>
            <person name="Bao J."/>
            <person name="Han Y."/>
            <person name="Dong L."/>
            <person name="Ji J."/>
            <person name="Chen P."/>
            <person name="Wu S."/>
            <person name="Liu J."/>
            <person name="Xiao Y."/>
            <person name="Bu D."/>
            <person name="Tan J."/>
            <person name="Yang L."/>
            <person name="Ye C."/>
            <person name="Zhang J."/>
            <person name="Xu J."/>
            <person name="Zhou Y."/>
            <person name="Yu Y."/>
            <person name="Zhang B."/>
            <person name="Zhuang S."/>
            <person name="Wei H."/>
            <person name="Liu B."/>
            <person name="Lei M."/>
            <person name="Yu H."/>
            <person name="Li Y."/>
            <person name="Xu H."/>
            <person name="Wei S."/>
            <person name="He X."/>
            <person name="Fang L."/>
            <person name="Zhang Z."/>
            <person name="Zhang Y."/>
            <person name="Huang X."/>
            <person name="Su Z."/>
            <person name="Tong W."/>
            <person name="Li J."/>
            <person name="Tong Z."/>
            <person name="Li S."/>
            <person name="Ye J."/>
            <person name="Wang L."/>
            <person name="Fang L."/>
            <person name="Lei T."/>
            <person name="Chen C."/>
            <person name="Chen H."/>
            <person name="Xu Z."/>
            <person name="Li H."/>
            <person name="Huang H."/>
            <person name="Zhang F."/>
            <person name="Xu H."/>
            <person name="Li N."/>
            <person name="Zhao C."/>
            <person name="Li S."/>
            <person name="Dong L."/>
            <person name="Huang Y."/>
            <person name="Li L."/>
            <person name="Xi Y."/>
            <person name="Qi Q."/>
            <person name="Li W."/>
            <person name="Zhang B."/>
            <person name="Hu W."/>
            <person name="Zhang Y."/>
            <person name="Tian X."/>
            <person name="Jiao Y."/>
            <person name="Liang X."/>
            <person name="Jin J."/>
            <person name="Gao L."/>
            <person name="Zheng W."/>
            <person name="Hao B."/>
            <person name="Liu S."/>
            <person name="Wang W."/>
            <person name="Yuan L."/>
            <person name="Cao M."/>
            <person name="McDermott J."/>
            <person name="Samudrala R."/>
            <person name="Wang J."/>
            <person name="Wong G.K."/>
            <person name="Yang H."/>
        </authorList>
    </citation>
    <scope>NUCLEOTIDE SEQUENCE [LARGE SCALE GENOMIC DNA]</scope>
    <source>
        <strain evidence="3">cv. 93-11</strain>
    </source>
</reference>
<evidence type="ECO:0000313" key="2">
    <source>
        <dbReference type="EMBL" id="EEC81706.1"/>
    </source>
</evidence>
<dbReference type="Gramene" id="BGIOSGA024635-TA">
    <property type="protein sequence ID" value="BGIOSGA024635-PA"/>
    <property type="gene ID" value="BGIOSGA024635"/>
</dbReference>
<feature type="region of interest" description="Disordered" evidence="1">
    <location>
        <begin position="1"/>
        <end position="77"/>
    </location>
</feature>